<dbReference type="GO" id="GO:0046872">
    <property type="term" value="F:metal ion binding"/>
    <property type="evidence" value="ECO:0007669"/>
    <property type="project" value="UniProtKB-KW"/>
</dbReference>
<evidence type="ECO:0000256" key="6">
    <source>
        <dbReference type="ARBA" id="ARBA00022842"/>
    </source>
</evidence>
<proteinExistence type="predicted"/>
<dbReference type="GO" id="GO:0004642">
    <property type="term" value="F:phosphoribosylformylglycinamidine synthase activity"/>
    <property type="evidence" value="ECO:0007669"/>
    <property type="project" value="UniProtKB-EC"/>
</dbReference>
<evidence type="ECO:0000256" key="2">
    <source>
        <dbReference type="ARBA" id="ARBA00022723"/>
    </source>
</evidence>
<dbReference type="Proteomes" id="UP000290921">
    <property type="component" value="Unassembled WGS sequence"/>
</dbReference>
<dbReference type="PANTHER" id="PTHR10099">
    <property type="entry name" value="PHOSPHORIBOSYLFORMYLGLYCINAMIDINE SYNTHASE"/>
    <property type="match status" value="1"/>
</dbReference>
<dbReference type="CDD" id="cd02203">
    <property type="entry name" value="PurL_repeat1"/>
    <property type="match status" value="1"/>
</dbReference>
<dbReference type="Gene3D" id="3.30.1330.10">
    <property type="entry name" value="PurM-like, N-terminal domain"/>
    <property type="match status" value="2"/>
</dbReference>
<evidence type="ECO:0000259" key="7">
    <source>
        <dbReference type="Pfam" id="PF02769"/>
    </source>
</evidence>
<dbReference type="SMART" id="SM01211">
    <property type="entry name" value="GATase_5"/>
    <property type="match status" value="1"/>
</dbReference>
<dbReference type="Gene3D" id="3.90.650.10">
    <property type="entry name" value="PurM-like C-terminal domain"/>
    <property type="match status" value="2"/>
</dbReference>
<dbReference type="PANTHER" id="PTHR10099:SF1">
    <property type="entry name" value="PHOSPHORIBOSYLFORMYLGLYCINAMIDINE SYNTHASE"/>
    <property type="match status" value="1"/>
</dbReference>
<dbReference type="InterPro" id="IPR041609">
    <property type="entry name" value="PurL_linker"/>
</dbReference>
<dbReference type="Pfam" id="PF13507">
    <property type="entry name" value="GATase_5"/>
    <property type="match status" value="1"/>
</dbReference>
<dbReference type="InterPro" id="IPR036676">
    <property type="entry name" value="PurM-like_C_sf"/>
</dbReference>
<evidence type="ECO:0000256" key="4">
    <source>
        <dbReference type="ARBA" id="ARBA00022755"/>
    </source>
</evidence>
<keyword evidence="3" id="KW-0547">Nucleotide-binding</keyword>
<dbReference type="PROSITE" id="PS51273">
    <property type="entry name" value="GATASE_TYPE_1"/>
    <property type="match status" value="1"/>
</dbReference>
<protein>
    <submittedName>
        <fullName evidence="9">Phosphoribosylformylglycinamidine synthase</fullName>
        <ecNumber evidence="9">6.3.5.3</ecNumber>
    </submittedName>
</protein>
<keyword evidence="4" id="KW-0658">Purine biosynthesis</keyword>
<name>A0A4Q0VGE8_CLOTA</name>
<evidence type="ECO:0000256" key="5">
    <source>
        <dbReference type="ARBA" id="ARBA00022840"/>
    </source>
</evidence>
<dbReference type="SUPFAM" id="SSF56042">
    <property type="entry name" value="PurM C-terminal domain-like"/>
    <property type="match status" value="2"/>
</dbReference>
<dbReference type="GO" id="GO:0005524">
    <property type="term" value="F:ATP binding"/>
    <property type="evidence" value="ECO:0007669"/>
    <property type="project" value="UniProtKB-KW"/>
</dbReference>
<reference evidence="9 10" key="1">
    <citation type="submission" date="2018-06" db="EMBL/GenBank/DDBJ databases">
        <title>Genome conservation of Clostridium tetani.</title>
        <authorList>
            <person name="Bruggemann H."/>
            <person name="Popoff M.R."/>
        </authorList>
    </citation>
    <scope>NUCLEOTIDE SEQUENCE [LARGE SCALE GENOMIC DNA]</scope>
    <source>
        <strain evidence="9 10">2017.061</strain>
    </source>
</reference>
<dbReference type="Pfam" id="PF18072">
    <property type="entry name" value="FGAR-AT_linker"/>
    <property type="match status" value="1"/>
</dbReference>
<dbReference type="InterPro" id="IPR036921">
    <property type="entry name" value="PurM-like_N_sf"/>
</dbReference>
<evidence type="ECO:0000259" key="8">
    <source>
        <dbReference type="Pfam" id="PF18072"/>
    </source>
</evidence>
<evidence type="ECO:0000313" key="9">
    <source>
        <dbReference type="EMBL" id="RXI50623.1"/>
    </source>
</evidence>
<dbReference type="GO" id="GO:0005737">
    <property type="term" value="C:cytoplasm"/>
    <property type="evidence" value="ECO:0007669"/>
    <property type="project" value="TreeGrafter"/>
</dbReference>
<feature type="domain" description="Phosphoribosylformylglycinamidine synthase linker" evidence="8">
    <location>
        <begin position="181"/>
        <end position="229"/>
    </location>
</feature>
<dbReference type="FunFam" id="3.30.1330.10:FF:000013">
    <property type="entry name" value="Phosphoribosylformylglycinamidine synthase"/>
    <property type="match status" value="1"/>
</dbReference>
<dbReference type="Gene3D" id="3.40.50.880">
    <property type="match status" value="1"/>
</dbReference>
<keyword evidence="1 9" id="KW-0436">Ligase</keyword>
<dbReference type="NCBIfam" id="TIGR01857">
    <property type="entry name" value="FGAM-synthase"/>
    <property type="match status" value="1"/>
</dbReference>
<sequence>MKKNIFRLYVEKKDKFDVESSNLQQDLKLTLGIEGISKLKIVNVYDIEGLDAEELEKAKNTIFSDPVVDNVYEEEFPIGKKDKFFVSEYLPGQYDQRADSSVQCIQILTGKSGINIKTSKLYILEGIEKDEYFNKIKDYCINDVDSREGSIDKPLNLELNFTESGSIRRLEGFINLNEEELKELLKHEGLAMDIEDLKYCQAYFKKENRNPTITEIKVIDTYWSDHCRHTTFNTEIKNVKIEETHLTEPIKDAYEDYLNSREFTHKDREDDKYQSLMDIATIGMKEALKRGMLQRLDKSEEINACSIRIEAEVDGETEEWLIMFKNETHNHPTEIEPFGGAATCLGGAIRDPLSGRAYVYQAMRVTGSADPRRKIEDTIKGKLSQKKITIEAAGGYSSYGNQIGVSTGFVDELYHEGYIAKRMEVGAVIGGVKASNVVRNVPQEGDVVILLGGKTGRDGCGGATGSSKEHTEKSIVECSSEVQKGNAPTERKIQRFFRNEEVCKMIKRCNDFGAGGVSVAVGELTEGLYIDLDKVPKKYEGLDGTEIAISESQERMAIVINGKNLERFISLAEEENLEATKIADVTSNKTLKMYWRGDKILDLKRQFLDSFGVKKKIDVEVLSPKKEENYFTKCTDKYKTIKEAWLETLSNLNVCSKKGMVERFDNTVGASTILMPFGGKYALTPSEGMVAKIPVLHGETTTATIMSYGFNPYISKWSPFHGALYAVLESITKIVALGGNYKDIYLSFQEYFESLGEDKTKWGKPFAALLGALKAQKVFKTFAIGGKDSMSGTFKELNVPPTLISFAVGILNTKHSISQEFKGKNSKVVMLKVDTDENYIPNLDMAKKNFKVVHSLIKERKALSSYTVKEGGIIEAISKMVFGNKIGISFDNNKEWNLEELLYPSYGSIILEFSKEMDLDRELKDSNWQLIGDTIEYECIKIKNEVIKIDEALESWIKPLDSIFPTKTDQIKDNINNISFEKGNKNVSIIKNIKPKVFIPAFPGTNSEYDTAKAFIKAGGQVSSLVFRNNSIKDIEETIKAYAKEIRNSNILAIPGGFSAGDEPDGSGKFIATVFRNEKIKEEIMKLIKNRDGLILGICNGFQALIKLGLIPYGEIRELDEKSPTLAQNKIGRHVSKIIRTKVVSNLSPWFNNVKVGDIFSLPISHGEGRFMADEEVLKKLIDNGQIASQYVDLKGHATYDIEFNPNGSLYGVEALTSPDGRILGKMAHSERIGEGLYKNIPGEKNQRIFEAGINYFK</sequence>
<dbReference type="EMBL" id="QMAP01000001">
    <property type="protein sequence ID" value="RXI50623.1"/>
    <property type="molecule type" value="Genomic_DNA"/>
</dbReference>
<comment type="caution">
    <text evidence="9">The sequence shown here is derived from an EMBL/GenBank/DDBJ whole genome shotgun (WGS) entry which is preliminary data.</text>
</comment>
<dbReference type="CDD" id="cd02204">
    <property type="entry name" value="PurL_repeat2"/>
    <property type="match status" value="1"/>
</dbReference>
<gene>
    <name evidence="9" type="ORF">DP130_01230</name>
</gene>
<keyword evidence="2" id="KW-0479">Metal-binding</keyword>
<keyword evidence="6" id="KW-0460">Magnesium</keyword>
<dbReference type="Pfam" id="PF02769">
    <property type="entry name" value="AIRS_C"/>
    <property type="match status" value="1"/>
</dbReference>
<dbReference type="SUPFAM" id="SSF55326">
    <property type="entry name" value="PurM N-terminal domain-like"/>
    <property type="match status" value="2"/>
</dbReference>
<dbReference type="AlphaFoldDB" id="A0A4Q0VGE8"/>
<dbReference type="RefSeq" id="WP_129029653.1">
    <property type="nucleotide sequence ID" value="NZ_QMAP01000001.1"/>
</dbReference>
<evidence type="ECO:0000256" key="3">
    <source>
        <dbReference type="ARBA" id="ARBA00022741"/>
    </source>
</evidence>
<dbReference type="GO" id="GO:0006164">
    <property type="term" value="P:purine nucleotide biosynthetic process"/>
    <property type="evidence" value="ECO:0007669"/>
    <property type="project" value="UniProtKB-KW"/>
</dbReference>
<dbReference type="InterPro" id="IPR010141">
    <property type="entry name" value="FGAM_synthase"/>
</dbReference>
<evidence type="ECO:0000256" key="1">
    <source>
        <dbReference type="ARBA" id="ARBA00022598"/>
    </source>
</evidence>
<accession>A0A4Q0VGE8</accession>
<keyword evidence="5" id="KW-0067">ATP-binding</keyword>
<dbReference type="EC" id="6.3.5.3" evidence="9"/>
<dbReference type="InterPro" id="IPR029062">
    <property type="entry name" value="Class_I_gatase-like"/>
</dbReference>
<dbReference type="SUPFAM" id="SSF52317">
    <property type="entry name" value="Class I glutamine amidotransferase-like"/>
    <property type="match status" value="1"/>
</dbReference>
<feature type="domain" description="PurM-like C-terminal" evidence="7">
    <location>
        <begin position="443"/>
        <end position="595"/>
    </location>
</feature>
<organism evidence="9 10">
    <name type="scientific">Clostridium tetani</name>
    <dbReference type="NCBI Taxonomy" id="1513"/>
    <lineage>
        <taxon>Bacteria</taxon>
        <taxon>Bacillati</taxon>
        <taxon>Bacillota</taxon>
        <taxon>Clostridia</taxon>
        <taxon>Eubacteriales</taxon>
        <taxon>Clostridiaceae</taxon>
        <taxon>Clostridium</taxon>
    </lineage>
</organism>
<evidence type="ECO:0000313" key="10">
    <source>
        <dbReference type="Proteomes" id="UP000290921"/>
    </source>
</evidence>
<dbReference type="InterPro" id="IPR010918">
    <property type="entry name" value="PurM-like_C_dom"/>
</dbReference>